<keyword evidence="2" id="KW-0328">Glycosyltransferase</keyword>
<dbReference type="STRING" id="857293.CAAU_2077"/>
<dbReference type="InterPro" id="IPR011013">
    <property type="entry name" value="Gal_mutarotase_sf_dom"/>
</dbReference>
<dbReference type="eggNOG" id="COG1554">
    <property type="taxonomic scope" value="Bacteria"/>
</dbReference>
<dbReference type="Proteomes" id="UP000007652">
    <property type="component" value="Unassembled WGS sequence"/>
</dbReference>
<proteinExistence type="predicted"/>
<dbReference type="PANTHER" id="PTHR11051:SF8">
    <property type="entry name" value="PROTEIN-GLUCOSYLGALACTOSYLHYDROXYLYSINE GLUCOSIDASE"/>
    <property type="match status" value="1"/>
</dbReference>
<dbReference type="Pfam" id="PF03636">
    <property type="entry name" value="Glyco_hydro_65N"/>
    <property type="match status" value="1"/>
</dbReference>
<dbReference type="AlphaFoldDB" id="I7LHN3"/>
<dbReference type="GO" id="GO:0047656">
    <property type="term" value="F:alpha,alpha-trehalose phosphorylase activity"/>
    <property type="evidence" value="ECO:0007669"/>
    <property type="project" value="UniProtKB-EC"/>
</dbReference>
<dbReference type="PANTHER" id="PTHR11051">
    <property type="entry name" value="GLYCOSYL HYDROLASE-RELATED"/>
    <property type="match status" value="1"/>
</dbReference>
<evidence type="ECO:0000313" key="2">
    <source>
        <dbReference type="EMBL" id="CCJ34161.1"/>
    </source>
</evidence>
<reference evidence="2 3" key="1">
    <citation type="journal article" date="2011" name="J. Bacteriol.">
        <title>Draft genome sequence of Caloramator australicus strain RC3T, a thermoanaerobe from the Great Artesian Basin of Australia.</title>
        <authorList>
            <person name="Ogg C.D."/>
            <person name="Patel B.K.C."/>
        </authorList>
    </citation>
    <scope>NUCLEOTIDE SEQUENCE [LARGE SCALE GENOMIC DNA]</scope>
    <source>
        <strain evidence="2 3">RC3</strain>
    </source>
</reference>
<gene>
    <name evidence="2" type="ORF">CAAU_2077</name>
</gene>
<organism evidence="2 3">
    <name type="scientific">Caloramator australicus RC3</name>
    <dbReference type="NCBI Taxonomy" id="857293"/>
    <lineage>
        <taxon>Bacteria</taxon>
        <taxon>Bacillati</taxon>
        <taxon>Bacillota</taxon>
        <taxon>Clostridia</taxon>
        <taxon>Eubacteriales</taxon>
        <taxon>Clostridiaceae</taxon>
        <taxon>Caloramator</taxon>
    </lineage>
</organism>
<keyword evidence="3" id="KW-1185">Reference proteome</keyword>
<dbReference type="EC" id="2.4.1.8" evidence="2"/>
<keyword evidence="2" id="KW-0808">Transferase</keyword>
<dbReference type="SUPFAM" id="SSF74650">
    <property type="entry name" value="Galactose mutarotase-like"/>
    <property type="match status" value="1"/>
</dbReference>
<name>I7LHN3_9CLOT</name>
<dbReference type="InterPro" id="IPR005196">
    <property type="entry name" value="Glyco_hydro_65_N"/>
</dbReference>
<dbReference type="EMBL" id="CAKP01000110">
    <property type="protein sequence ID" value="CCJ34161.1"/>
    <property type="molecule type" value="Genomic_DNA"/>
</dbReference>
<dbReference type="GO" id="GO:0050082">
    <property type="term" value="F:maltose phosphorylase activity"/>
    <property type="evidence" value="ECO:0007669"/>
    <property type="project" value="UniProtKB-EC"/>
</dbReference>
<dbReference type="EC" id="2.4.1.64" evidence="2"/>
<feature type="domain" description="Glycoside hydrolase family 65 N-terminal" evidence="1">
    <location>
        <begin position="17"/>
        <end position="241"/>
    </location>
</feature>
<dbReference type="Gene3D" id="2.70.98.40">
    <property type="entry name" value="Glycoside hydrolase, family 65, N-terminal domain"/>
    <property type="match status" value="1"/>
</dbReference>
<dbReference type="GO" id="GO:0004553">
    <property type="term" value="F:hydrolase activity, hydrolyzing O-glycosyl compounds"/>
    <property type="evidence" value="ECO:0007669"/>
    <property type="project" value="TreeGrafter"/>
</dbReference>
<dbReference type="InterPro" id="IPR037018">
    <property type="entry name" value="GH65_N"/>
</dbReference>
<accession>I7LHN3</accession>
<protein>
    <submittedName>
        <fullName evidence="2">Maltose phosphorylase / Trehalose phosphorylase</fullName>
        <ecNumber evidence="2">2.4.1.64</ecNumber>
        <ecNumber evidence="2">2.4.1.8</ecNumber>
    </submittedName>
</protein>
<sequence length="263" mass="30081">MNEIKNDLLIDEWKIVEKNFNLEGSKKNETIFSIGNGYIGMRGNFEEGLKDKKYTVEGTYLNGFYETHEIKYGEKAYAFPEIGQTMLNVINSKIIKIYVDDEEFNMMDSEILDYERVLDLKEGVLKRKAVWRTKTGKELELNFERLASFDDKHLAAVKVSIIPLNFSGKIKLVSLIDGNVKNLTAEDDPRVGSGLSGRSLEIIEKNIEDDEISILSKTKNSNFKLLCAAKNLFTTEQDYTVKSIEDEYIVGIEYEINGVEKKK</sequence>
<dbReference type="GO" id="GO:0005975">
    <property type="term" value="P:carbohydrate metabolic process"/>
    <property type="evidence" value="ECO:0007669"/>
    <property type="project" value="InterPro"/>
</dbReference>
<dbReference type="RefSeq" id="WP_008909417.1">
    <property type="nucleotide sequence ID" value="NZ_CAKP01000110.1"/>
</dbReference>
<dbReference type="GO" id="GO:0030246">
    <property type="term" value="F:carbohydrate binding"/>
    <property type="evidence" value="ECO:0007669"/>
    <property type="project" value="InterPro"/>
</dbReference>
<comment type="caution">
    <text evidence="2">The sequence shown here is derived from an EMBL/GenBank/DDBJ whole genome shotgun (WGS) entry which is preliminary data.</text>
</comment>
<evidence type="ECO:0000259" key="1">
    <source>
        <dbReference type="Pfam" id="PF03636"/>
    </source>
</evidence>
<evidence type="ECO:0000313" key="3">
    <source>
        <dbReference type="Proteomes" id="UP000007652"/>
    </source>
</evidence>